<comment type="caution">
    <text evidence="2">The sequence shown here is derived from an EMBL/GenBank/DDBJ whole genome shotgun (WGS) entry which is preliminary data.</text>
</comment>
<feature type="signal peptide" evidence="1">
    <location>
        <begin position="1"/>
        <end position="27"/>
    </location>
</feature>
<evidence type="ECO:0000256" key="1">
    <source>
        <dbReference type="SAM" id="SignalP"/>
    </source>
</evidence>
<organism evidence="2 3">
    <name type="scientific">Rubripirellula reticaptiva</name>
    <dbReference type="NCBI Taxonomy" id="2528013"/>
    <lineage>
        <taxon>Bacteria</taxon>
        <taxon>Pseudomonadati</taxon>
        <taxon>Planctomycetota</taxon>
        <taxon>Planctomycetia</taxon>
        <taxon>Pirellulales</taxon>
        <taxon>Pirellulaceae</taxon>
        <taxon>Rubripirellula</taxon>
    </lineage>
</organism>
<dbReference type="RefSeq" id="WP_146532840.1">
    <property type="nucleotide sequence ID" value="NZ_SJPX01000001.1"/>
</dbReference>
<accession>A0A5C6FBU9</accession>
<name>A0A5C6FBU9_9BACT</name>
<sequence length="794" mass="85363" precursor="true">MISPSRLLKKRWFVAGLLIALSSVSSASSSYGEVPVLRQTDSAASDLIAALVRAGRFTDAESVCHDTTAANLDPMSDQAAKRVIRLSQISTARQFASGHFDDAATLAASDLVTEMLHSYPEHPRRLFLKSQSLAVRREAARFAVLAAVVSADSANQLAASESLLRATLASRELANEIADERTRLQTQRGPEVLGTLADLLRLEQESLVESVSLALMQTDLLSADPDIAPEPDGIGAATQAEQAADQVLMKLPSGSTARHEIERLKTEAILRAGDRPRAAESYASLAKSLSKPYSATMLALGVRINMASGRLREAGKTLDTFYGDDPDTAPFSVEMDLVRLKYLLANSAANDATTDTSVVVRWIETIGRRNGAYATRRAEAISLSRLQSGGVVRDVDAALVAAQGRDWLRRGDAARAAELLAAAAAADADPDRAIRHAVEAAAAWSSLEDFESAAAILASTTFGHPSGSDAARIHLQSILLHAKAGNGQVAGNRDTLKSLLRNHLQRWPKSSTASGATEWLVKILTAEGDLVAAAEAGSSAEAWQAAYLASAPRESAKFQSRLQKASRSLAADSASYSVYAQTVATIADRDQLPKSLESDSDGFFTAVIQARRTGVIDPSLPTPPSGLSAVAVDALRKRMMADGRESPSLRKSIAAWLDRWSGDADDPIGSAERRLWSGMPDEAIRIIETFLAQSPKAIDRVERAAVMLSQSSDRRAQEVAVEYFDSIAAGVAQASVPWHEAKISAIELLRRMNRMEESSRRAQYILLTVQEIDAPTKRRYQELAKSNATDRESK</sequence>
<dbReference type="Proteomes" id="UP000317977">
    <property type="component" value="Unassembled WGS sequence"/>
</dbReference>
<dbReference type="OrthoDB" id="223214at2"/>
<evidence type="ECO:0008006" key="4">
    <source>
        <dbReference type="Google" id="ProtNLM"/>
    </source>
</evidence>
<dbReference type="AlphaFoldDB" id="A0A5C6FBU9"/>
<evidence type="ECO:0000313" key="2">
    <source>
        <dbReference type="EMBL" id="TWU58047.1"/>
    </source>
</evidence>
<feature type="chain" id="PRO_5022913705" description="Anaphase-promoting complex, cyclosome, subunit 3" evidence="1">
    <location>
        <begin position="28"/>
        <end position="794"/>
    </location>
</feature>
<dbReference type="EMBL" id="SJPX01000001">
    <property type="protein sequence ID" value="TWU58047.1"/>
    <property type="molecule type" value="Genomic_DNA"/>
</dbReference>
<protein>
    <recommendedName>
        <fullName evidence="4">Anaphase-promoting complex, cyclosome, subunit 3</fullName>
    </recommendedName>
</protein>
<proteinExistence type="predicted"/>
<keyword evidence="3" id="KW-1185">Reference proteome</keyword>
<gene>
    <name evidence="2" type="ORF">Poly59_09560</name>
</gene>
<keyword evidence="1" id="KW-0732">Signal</keyword>
<reference evidence="2 3" key="1">
    <citation type="submission" date="2019-02" db="EMBL/GenBank/DDBJ databases">
        <title>Deep-cultivation of Planctomycetes and their phenomic and genomic characterization uncovers novel biology.</title>
        <authorList>
            <person name="Wiegand S."/>
            <person name="Jogler M."/>
            <person name="Boedeker C."/>
            <person name="Pinto D."/>
            <person name="Vollmers J."/>
            <person name="Rivas-Marin E."/>
            <person name="Kohn T."/>
            <person name="Peeters S.H."/>
            <person name="Heuer A."/>
            <person name="Rast P."/>
            <person name="Oberbeckmann S."/>
            <person name="Bunk B."/>
            <person name="Jeske O."/>
            <person name="Meyerdierks A."/>
            <person name="Storesund J.E."/>
            <person name="Kallscheuer N."/>
            <person name="Luecker S."/>
            <person name="Lage O.M."/>
            <person name="Pohl T."/>
            <person name="Merkel B.J."/>
            <person name="Hornburger P."/>
            <person name="Mueller R.-W."/>
            <person name="Bruemmer F."/>
            <person name="Labrenz M."/>
            <person name="Spormann A.M."/>
            <person name="Op Den Camp H."/>
            <person name="Overmann J."/>
            <person name="Amann R."/>
            <person name="Jetten M.S.M."/>
            <person name="Mascher T."/>
            <person name="Medema M.H."/>
            <person name="Devos D.P."/>
            <person name="Kaster A.-K."/>
            <person name="Ovreas L."/>
            <person name="Rohde M."/>
            <person name="Galperin M.Y."/>
            <person name="Jogler C."/>
        </authorList>
    </citation>
    <scope>NUCLEOTIDE SEQUENCE [LARGE SCALE GENOMIC DNA]</scope>
    <source>
        <strain evidence="2 3">Poly59</strain>
    </source>
</reference>
<evidence type="ECO:0000313" key="3">
    <source>
        <dbReference type="Proteomes" id="UP000317977"/>
    </source>
</evidence>